<dbReference type="SUPFAM" id="SSF53335">
    <property type="entry name" value="S-adenosyl-L-methionine-dependent methyltransferases"/>
    <property type="match status" value="1"/>
</dbReference>
<dbReference type="Proteomes" id="UP000523007">
    <property type="component" value="Unassembled WGS sequence"/>
</dbReference>
<name>A0A7W7W4X9_9ACTN</name>
<dbReference type="InterPro" id="IPR029063">
    <property type="entry name" value="SAM-dependent_MTases_sf"/>
</dbReference>
<dbReference type="EMBL" id="JACHJT010000001">
    <property type="protein sequence ID" value="MBB4934078.1"/>
    <property type="molecule type" value="Genomic_DNA"/>
</dbReference>
<gene>
    <name evidence="3" type="ORF">F4561_004898</name>
</gene>
<keyword evidence="4" id="KW-1185">Reference proteome</keyword>
<comment type="caution">
    <text evidence="3">The sequence shown here is derived from an EMBL/GenBank/DDBJ whole genome shotgun (WGS) entry which is preliminary data.</text>
</comment>
<dbReference type="AlphaFoldDB" id="A0A7W7W4X9"/>
<evidence type="ECO:0000313" key="4">
    <source>
        <dbReference type="Proteomes" id="UP000523007"/>
    </source>
</evidence>
<protein>
    <recommendedName>
        <fullName evidence="2">Methyltransferase domain-containing protein</fullName>
    </recommendedName>
</protein>
<feature type="region of interest" description="Disordered" evidence="1">
    <location>
        <begin position="1"/>
        <end position="27"/>
    </location>
</feature>
<organism evidence="3 4">
    <name type="scientific">Lipingzhangella halophila</name>
    <dbReference type="NCBI Taxonomy" id="1783352"/>
    <lineage>
        <taxon>Bacteria</taxon>
        <taxon>Bacillati</taxon>
        <taxon>Actinomycetota</taxon>
        <taxon>Actinomycetes</taxon>
        <taxon>Streptosporangiales</taxon>
        <taxon>Nocardiopsidaceae</taxon>
        <taxon>Lipingzhangella</taxon>
    </lineage>
</organism>
<dbReference type="Pfam" id="PF13649">
    <property type="entry name" value="Methyltransf_25"/>
    <property type="match status" value="1"/>
</dbReference>
<evidence type="ECO:0000313" key="3">
    <source>
        <dbReference type="EMBL" id="MBB4934078.1"/>
    </source>
</evidence>
<dbReference type="InterPro" id="IPR049690">
    <property type="entry name" value="Daptide_MTase"/>
</dbReference>
<evidence type="ECO:0000256" key="1">
    <source>
        <dbReference type="SAM" id="MobiDB-lite"/>
    </source>
</evidence>
<dbReference type="CDD" id="cd02440">
    <property type="entry name" value="AdoMet_MTases"/>
    <property type="match status" value="1"/>
</dbReference>
<proteinExistence type="predicted"/>
<accession>A0A7W7W4X9</accession>
<dbReference type="NCBIfam" id="NF041820">
    <property type="entry name" value="daptide_MTase"/>
    <property type="match status" value="1"/>
</dbReference>
<evidence type="ECO:0000259" key="2">
    <source>
        <dbReference type="Pfam" id="PF13649"/>
    </source>
</evidence>
<dbReference type="RefSeq" id="WP_184581864.1">
    <property type="nucleotide sequence ID" value="NZ_JACHJT010000001.1"/>
</dbReference>
<dbReference type="InterPro" id="IPR041698">
    <property type="entry name" value="Methyltransf_25"/>
</dbReference>
<feature type="compositionally biased region" description="Low complexity" evidence="1">
    <location>
        <begin position="1"/>
        <end position="25"/>
    </location>
</feature>
<reference evidence="3 4" key="1">
    <citation type="submission" date="2020-08" db="EMBL/GenBank/DDBJ databases">
        <title>Sequencing the genomes of 1000 actinobacteria strains.</title>
        <authorList>
            <person name="Klenk H.-P."/>
        </authorList>
    </citation>
    <scope>NUCLEOTIDE SEQUENCE [LARGE SCALE GENOMIC DNA]</scope>
    <source>
        <strain evidence="3 4">DSM 102030</strain>
    </source>
</reference>
<feature type="domain" description="Methyltransferase" evidence="2">
    <location>
        <begin position="60"/>
        <end position="158"/>
    </location>
</feature>
<sequence length="265" mass="28195">MNPETGRAAGPPEDAGGPDGSAAADLYGPDGADVYHDISENDTYEIRELKRAVRRRGGPVLELAAGSGRITLPLLASGLDVTGLDLSETLLRRLRGRIEKAPDRVRSGCTVVHGDMSAFDVATRFGAVVLGTNSISLLDDDAREGMFGCVARHLAPDGGFFFTVTAPAAGVRAAGAVETRVRGASGLHYRLRERPAGPRTVVVTIIPEEDGGAPRPVLESTLRTVPARVLEDELGRAGMRIVRRQELPRSAPEKQNVLIEAEMLD</sequence>
<dbReference type="Gene3D" id="3.40.50.150">
    <property type="entry name" value="Vaccinia Virus protein VP39"/>
    <property type="match status" value="1"/>
</dbReference>